<dbReference type="Proteomes" id="UP000190423">
    <property type="component" value="Unassembled WGS sequence"/>
</dbReference>
<gene>
    <name evidence="2" type="ORF">SAMN02745149_01660</name>
</gene>
<accession>A0A1T4LP14</accession>
<evidence type="ECO:0008006" key="4">
    <source>
        <dbReference type="Google" id="ProtNLM"/>
    </source>
</evidence>
<dbReference type="RefSeq" id="WP_159446193.1">
    <property type="nucleotide sequence ID" value="NZ_FUWG01000012.1"/>
</dbReference>
<feature type="signal peptide" evidence="1">
    <location>
        <begin position="1"/>
        <end position="25"/>
    </location>
</feature>
<dbReference type="GeneID" id="78316944"/>
<reference evidence="2 3" key="1">
    <citation type="submission" date="2017-02" db="EMBL/GenBank/DDBJ databases">
        <authorList>
            <person name="Peterson S.W."/>
        </authorList>
    </citation>
    <scope>NUCLEOTIDE SEQUENCE [LARGE SCALE GENOMIC DNA]</scope>
    <source>
        <strain evidence="2 3">ATCC BAA-908</strain>
    </source>
</reference>
<organism evidence="2 3">
    <name type="scientific">Treponema porcinum</name>
    <dbReference type="NCBI Taxonomy" id="261392"/>
    <lineage>
        <taxon>Bacteria</taxon>
        <taxon>Pseudomonadati</taxon>
        <taxon>Spirochaetota</taxon>
        <taxon>Spirochaetia</taxon>
        <taxon>Spirochaetales</taxon>
        <taxon>Treponemataceae</taxon>
        <taxon>Treponema</taxon>
    </lineage>
</organism>
<feature type="chain" id="PRO_5012482001" description="Outer membrane protein beta-barrel domain-containing protein" evidence="1">
    <location>
        <begin position="26"/>
        <end position="167"/>
    </location>
</feature>
<keyword evidence="1" id="KW-0732">Signal</keyword>
<evidence type="ECO:0000256" key="1">
    <source>
        <dbReference type="SAM" id="SignalP"/>
    </source>
</evidence>
<name>A0A1T4LP14_TREPO</name>
<evidence type="ECO:0000313" key="3">
    <source>
        <dbReference type="Proteomes" id="UP000190423"/>
    </source>
</evidence>
<evidence type="ECO:0000313" key="2">
    <source>
        <dbReference type="EMBL" id="SJZ56482.1"/>
    </source>
</evidence>
<dbReference type="PROSITE" id="PS51257">
    <property type="entry name" value="PROKAR_LIPOPROTEIN"/>
    <property type="match status" value="1"/>
</dbReference>
<sequence length="167" mass="18293">MKKTLLSITALIFACAHFFAMGTGAQLNANPKIHFGNDSSFAAGASCTLKTDSIPLYFTFETNYDFYDDTFDIGIGADYWFCNPQIAANWSCFLGAGAFASAGIEKDDALVNIAPRAVLGTNFTLFDGFLELFVQAAAQPSFQFDIRDSDVNFLMEIPVAFGIRIWD</sequence>
<dbReference type="EMBL" id="FUWG01000012">
    <property type="protein sequence ID" value="SJZ56482.1"/>
    <property type="molecule type" value="Genomic_DNA"/>
</dbReference>
<keyword evidence="3" id="KW-1185">Reference proteome</keyword>
<dbReference type="AlphaFoldDB" id="A0A1T4LP14"/>
<dbReference type="OrthoDB" id="360707at2"/>
<protein>
    <recommendedName>
        <fullName evidence="4">Outer membrane protein beta-barrel domain-containing protein</fullName>
    </recommendedName>
</protein>
<proteinExistence type="predicted"/>